<evidence type="ECO:0000256" key="7">
    <source>
        <dbReference type="ARBA" id="ARBA00023136"/>
    </source>
</evidence>
<dbReference type="EMBL" id="JALJOS010000017">
    <property type="protein sequence ID" value="KAK9827902.1"/>
    <property type="molecule type" value="Genomic_DNA"/>
</dbReference>
<organism evidence="11 12">
    <name type="scientific">Apatococcus lobatus</name>
    <dbReference type="NCBI Taxonomy" id="904363"/>
    <lineage>
        <taxon>Eukaryota</taxon>
        <taxon>Viridiplantae</taxon>
        <taxon>Chlorophyta</taxon>
        <taxon>core chlorophytes</taxon>
        <taxon>Trebouxiophyceae</taxon>
        <taxon>Chlorellales</taxon>
        <taxon>Chlorellaceae</taxon>
        <taxon>Apatococcus</taxon>
    </lineage>
</organism>
<protein>
    <recommendedName>
        <fullName evidence="13">Metaxin</fullName>
    </recommendedName>
</protein>
<feature type="region of interest" description="Disordered" evidence="8">
    <location>
        <begin position="44"/>
        <end position="69"/>
    </location>
</feature>
<comment type="similarity">
    <text evidence="2">Belongs to the metaxin family.</text>
</comment>
<reference evidence="11 12" key="1">
    <citation type="journal article" date="2024" name="Nat. Commun.">
        <title>Phylogenomics reveals the evolutionary origins of lichenization in chlorophyte algae.</title>
        <authorList>
            <person name="Puginier C."/>
            <person name="Libourel C."/>
            <person name="Otte J."/>
            <person name="Skaloud P."/>
            <person name="Haon M."/>
            <person name="Grisel S."/>
            <person name="Petersen M."/>
            <person name="Berrin J.G."/>
            <person name="Delaux P.M."/>
            <person name="Dal Grande F."/>
            <person name="Keller J."/>
        </authorList>
    </citation>
    <scope>NUCLEOTIDE SEQUENCE [LARGE SCALE GENOMIC DNA]</scope>
    <source>
        <strain evidence="11 12">SAG 2145</strain>
    </source>
</reference>
<dbReference type="GO" id="GO:0001401">
    <property type="term" value="C:SAM complex"/>
    <property type="evidence" value="ECO:0007669"/>
    <property type="project" value="InterPro"/>
</dbReference>
<dbReference type="GO" id="GO:0006626">
    <property type="term" value="P:protein targeting to mitochondrion"/>
    <property type="evidence" value="ECO:0007669"/>
    <property type="project" value="TreeGrafter"/>
</dbReference>
<sequence>MAPFVLYKWGGKWGLPSVSPACLEIEALLRLTSSEYTVEECSSSAASPTGQLPALESTSSTTSSARGWDENAAADTCRHSLADSIAKLDGHLSPSQRALLIAFGALIRQQLAQATQFSLWCEPVSYREVTRKAYAGALPFPLNYIFPWRHQRKVALQVGELSQEQVYEGAAAAYAALEQQLQGSGPYLFGERPCSLDAALLAQLAFHKHCPASAPELQAQVESHGAVAVYINRMLPQIFSTPAVETKPIADEEWAQRAEAAASSGAQRKKLKKLKEKTQLEELKFHRRSQQWVGAALFIVATYFVITGGYQNLGLLGAELVEEGEFEMDDDS</sequence>
<keyword evidence="4" id="KW-1000">Mitochondrion outer membrane</keyword>
<name>A0AAW1R2D0_9CHLO</name>
<feature type="domain" description="Mitochondrial outer membrane transport complex Sam37/metaxin N-terminal" evidence="9">
    <location>
        <begin position="22"/>
        <end position="150"/>
    </location>
</feature>
<evidence type="ECO:0000256" key="6">
    <source>
        <dbReference type="ARBA" id="ARBA00023128"/>
    </source>
</evidence>
<evidence type="ECO:0000256" key="4">
    <source>
        <dbReference type="ARBA" id="ARBA00022787"/>
    </source>
</evidence>
<evidence type="ECO:0000313" key="12">
    <source>
        <dbReference type="Proteomes" id="UP001438707"/>
    </source>
</evidence>
<dbReference type="SUPFAM" id="SSF47616">
    <property type="entry name" value="GST C-terminal domain-like"/>
    <property type="match status" value="1"/>
</dbReference>
<keyword evidence="12" id="KW-1185">Reference proteome</keyword>
<evidence type="ECO:0000256" key="5">
    <source>
        <dbReference type="ARBA" id="ARBA00022927"/>
    </source>
</evidence>
<comment type="subcellular location">
    <subcellularLocation>
        <location evidence="1">Mitochondrion outer membrane</location>
    </subcellularLocation>
</comment>
<keyword evidence="7" id="KW-0472">Membrane</keyword>
<comment type="caution">
    <text evidence="11">The sequence shown here is derived from an EMBL/GenBank/DDBJ whole genome shotgun (WGS) entry which is preliminary data.</text>
</comment>
<dbReference type="InterPro" id="IPR019564">
    <property type="entry name" value="Sam37/metaxin_N"/>
</dbReference>
<feature type="domain" description="Metaxin glutathione S-transferase" evidence="10">
    <location>
        <begin position="171"/>
        <end position="234"/>
    </location>
</feature>
<dbReference type="Gene3D" id="1.20.1050.10">
    <property type="match status" value="1"/>
</dbReference>
<evidence type="ECO:0000256" key="2">
    <source>
        <dbReference type="ARBA" id="ARBA00009170"/>
    </source>
</evidence>
<proteinExistence type="inferred from homology"/>
<gene>
    <name evidence="11" type="ORF">WJX74_008319</name>
</gene>
<dbReference type="InterPro" id="IPR036282">
    <property type="entry name" value="Glutathione-S-Trfase_C_sf"/>
</dbReference>
<dbReference type="Pfam" id="PF10568">
    <property type="entry name" value="Tom37"/>
    <property type="match status" value="1"/>
</dbReference>
<keyword evidence="3" id="KW-0813">Transport</keyword>
<evidence type="ECO:0000259" key="10">
    <source>
        <dbReference type="Pfam" id="PF17171"/>
    </source>
</evidence>
<evidence type="ECO:0008006" key="13">
    <source>
        <dbReference type="Google" id="ProtNLM"/>
    </source>
</evidence>
<evidence type="ECO:0000256" key="3">
    <source>
        <dbReference type="ARBA" id="ARBA00022448"/>
    </source>
</evidence>
<evidence type="ECO:0000256" key="1">
    <source>
        <dbReference type="ARBA" id="ARBA00004294"/>
    </source>
</evidence>
<evidence type="ECO:0000313" key="11">
    <source>
        <dbReference type="EMBL" id="KAK9827902.1"/>
    </source>
</evidence>
<dbReference type="AlphaFoldDB" id="A0AAW1R2D0"/>
<keyword evidence="6" id="KW-0496">Mitochondrion</keyword>
<dbReference type="GO" id="GO:0015031">
    <property type="term" value="P:protein transport"/>
    <property type="evidence" value="ECO:0007669"/>
    <property type="project" value="UniProtKB-KW"/>
</dbReference>
<accession>A0AAW1R2D0</accession>
<dbReference type="CDD" id="cd03054">
    <property type="entry name" value="GST_N_Metaxin"/>
    <property type="match status" value="1"/>
</dbReference>
<dbReference type="Pfam" id="PF17171">
    <property type="entry name" value="GST_C_6"/>
    <property type="match status" value="1"/>
</dbReference>
<dbReference type="InterPro" id="IPR050931">
    <property type="entry name" value="Mito_Protein_Transport_Metaxin"/>
</dbReference>
<dbReference type="Proteomes" id="UP001438707">
    <property type="component" value="Unassembled WGS sequence"/>
</dbReference>
<evidence type="ECO:0000259" key="9">
    <source>
        <dbReference type="Pfam" id="PF10568"/>
    </source>
</evidence>
<dbReference type="PANTHER" id="PTHR12289:SF41">
    <property type="entry name" value="FAILED AXON CONNECTIONS-RELATED"/>
    <property type="match status" value="1"/>
</dbReference>
<keyword evidence="5" id="KW-0653">Protein transport</keyword>
<dbReference type="PANTHER" id="PTHR12289">
    <property type="entry name" value="METAXIN RELATED"/>
    <property type="match status" value="1"/>
</dbReference>
<evidence type="ECO:0000256" key="8">
    <source>
        <dbReference type="SAM" id="MobiDB-lite"/>
    </source>
</evidence>
<dbReference type="InterPro" id="IPR033468">
    <property type="entry name" value="Metaxin_GST"/>
</dbReference>